<sequence length="154" mass="17321">MGHWKLFGQSRLDKVGVLKKSLSQKITILFGLDFEPHLPFNPQGGRAPFLSKLAGDLSPFIGDCKRIENSRENIEKPSNNSIQVPLQFPPDMNEINRVGVGSLLNDRSRRYANDVENCIQRKKIVVDPASPRDTVRNHVGYSMSDGRAIRYDAT</sequence>
<organism evidence="1 2">
    <name type="scientific">Rhynchophorus ferrugineus</name>
    <name type="common">Red palm weevil</name>
    <name type="synonym">Curculio ferrugineus</name>
    <dbReference type="NCBI Taxonomy" id="354439"/>
    <lineage>
        <taxon>Eukaryota</taxon>
        <taxon>Metazoa</taxon>
        <taxon>Ecdysozoa</taxon>
        <taxon>Arthropoda</taxon>
        <taxon>Hexapoda</taxon>
        <taxon>Insecta</taxon>
        <taxon>Pterygota</taxon>
        <taxon>Neoptera</taxon>
        <taxon>Endopterygota</taxon>
        <taxon>Coleoptera</taxon>
        <taxon>Polyphaga</taxon>
        <taxon>Cucujiformia</taxon>
        <taxon>Curculionidae</taxon>
        <taxon>Dryophthorinae</taxon>
        <taxon>Rhynchophorus</taxon>
    </lineage>
</organism>
<comment type="caution">
    <text evidence="1">The sequence shown here is derived from an EMBL/GenBank/DDBJ whole genome shotgun (WGS) entry which is preliminary data.</text>
</comment>
<accession>A0A834M2P6</accession>
<dbReference type="Proteomes" id="UP000625711">
    <property type="component" value="Unassembled WGS sequence"/>
</dbReference>
<keyword evidence="2" id="KW-1185">Reference proteome</keyword>
<gene>
    <name evidence="1" type="ORF">GWI33_003950</name>
</gene>
<name>A0A834M2P6_RHYFE</name>
<dbReference type="EMBL" id="JAACXV010023678">
    <property type="protein sequence ID" value="KAF7262874.1"/>
    <property type="molecule type" value="Genomic_DNA"/>
</dbReference>
<dbReference type="AlphaFoldDB" id="A0A834M2P6"/>
<evidence type="ECO:0000313" key="1">
    <source>
        <dbReference type="EMBL" id="KAF7262874.1"/>
    </source>
</evidence>
<proteinExistence type="predicted"/>
<protein>
    <submittedName>
        <fullName evidence="1">Uncharacterized protein</fullName>
    </submittedName>
</protein>
<evidence type="ECO:0000313" key="2">
    <source>
        <dbReference type="Proteomes" id="UP000625711"/>
    </source>
</evidence>
<reference evidence="1" key="1">
    <citation type="submission" date="2020-08" db="EMBL/GenBank/DDBJ databases">
        <title>Genome sequencing and assembly of the red palm weevil Rhynchophorus ferrugineus.</title>
        <authorList>
            <person name="Dias G.B."/>
            <person name="Bergman C.M."/>
            <person name="Manee M."/>
        </authorList>
    </citation>
    <scope>NUCLEOTIDE SEQUENCE</scope>
    <source>
        <strain evidence="1">AA-2017</strain>
        <tissue evidence="1">Whole larva</tissue>
    </source>
</reference>